<dbReference type="InterPro" id="IPR044643">
    <property type="entry name" value="TrpF_fam"/>
</dbReference>
<evidence type="ECO:0000256" key="6">
    <source>
        <dbReference type="ARBA" id="ARBA00022822"/>
    </source>
</evidence>
<keyword evidence="5 9" id="KW-0028">Amino-acid biosynthesis</keyword>
<comment type="similarity">
    <text evidence="9">Belongs to the TrpF family.</text>
</comment>
<feature type="domain" description="N-(5'phosphoribosyl) anthranilate isomerase (PRAI)" evidence="10">
    <location>
        <begin position="3"/>
        <end position="195"/>
    </location>
</feature>
<keyword evidence="8 9" id="KW-0413">Isomerase</keyword>
<evidence type="ECO:0000313" key="12">
    <source>
        <dbReference type="Proteomes" id="UP001180087"/>
    </source>
</evidence>
<dbReference type="Proteomes" id="UP001180087">
    <property type="component" value="Chromosome"/>
</dbReference>
<dbReference type="PANTHER" id="PTHR42894">
    <property type="entry name" value="N-(5'-PHOSPHORIBOSYL)ANTHRANILATE ISOMERASE"/>
    <property type="match status" value="1"/>
</dbReference>
<dbReference type="Pfam" id="PF00697">
    <property type="entry name" value="PRAI"/>
    <property type="match status" value="1"/>
</dbReference>
<accession>A0ABY9KW27</accession>
<gene>
    <name evidence="9" type="primary">trpF</name>
    <name evidence="11" type="ORF">QR721_02230</name>
</gene>
<keyword evidence="7 9" id="KW-0057">Aromatic amino acid biosynthesis</keyword>
<dbReference type="Gene3D" id="3.20.20.70">
    <property type="entry name" value="Aldolase class I"/>
    <property type="match status" value="1"/>
</dbReference>
<dbReference type="InterPro" id="IPR001240">
    <property type="entry name" value="PRAI_dom"/>
</dbReference>
<evidence type="ECO:0000256" key="9">
    <source>
        <dbReference type="HAMAP-Rule" id="MF_00135"/>
    </source>
</evidence>
<evidence type="ECO:0000256" key="2">
    <source>
        <dbReference type="ARBA" id="ARBA00004664"/>
    </source>
</evidence>
<dbReference type="RefSeq" id="WP_348028763.1">
    <property type="nucleotide sequence ID" value="NZ_CP129113.1"/>
</dbReference>
<dbReference type="EMBL" id="CP129113">
    <property type="protein sequence ID" value="WLV25079.1"/>
    <property type="molecule type" value="Genomic_DNA"/>
</dbReference>
<keyword evidence="6 9" id="KW-0822">Tryptophan biosynthesis</keyword>
<evidence type="ECO:0000256" key="8">
    <source>
        <dbReference type="ARBA" id="ARBA00023235"/>
    </source>
</evidence>
<dbReference type="PANTHER" id="PTHR42894:SF1">
    <property type="entry name" value="N-(5'-PHOSPHORIBOSYL)ANTHRANILATE ISOMERASE"/>
    <property type="match status" value="1"/>
</dbReference>
<reference evidence="11" key="1">
    <citation type="submission" date="2023-06" db="EMBL/GenBank/DDBJ databases">
        <title>A Treasure from Seagulls: Isolation and Description of Aciduricobacillus qingdaonensis gen. nov., sp. nov., a Rare Obligately Uric Acid-utilizing Member in the Family Bacillaceae.</title>
        <authorList>
            <person name="Liu W."/>
            <person name="Wang B."/>
        </authorList>
    </citation>
    <scope>NUCLEOTIDE SEQUENCE</scope>
    <source>
        <strain evidence="11">44XB</strain>
    </source>
</reference>
<dbReference type="CDD" id="cd00405">
    <property type="entry name" value="PRAI"/>
    <property type="match status" value="1"/>
</dbReference>
<evidence type="ECO:0000256" key="7">
    <source>
        <dbReference type="ARBA" id="ARBA00023141"/>
    </source>
</evidence>
<proteinExistence type="inferred from homology"/>
<protein>
    <recommendedName>
        <fullName evidence="4 9">N-(5'-phosphoribosyl)anthranilate isomerase</fullName>
        <shortName evidence="9">PRAI</shortName>
        <ecNumber evidence="3 9">5.3.1.24</ecNumber>
    </recommendedName>
</protein>
<evidence type="ECO:0000256" key="3">
    <source>
        <dbReference type="ARBA" id="ARBA00012572"/>
    </source>
</evidence>
<comment type="pathway">
    <text evidence="2 9">Amino-acid biosynthesis; L-tryptophan biosynthesis; L-tryptophan from chorismate: step 3/5.</text>
</comment>
<name>A0ABY9KW27_9BACI</name>
<evidence type="ECO:0000256" key="5">
    <source>
        <dbReference type="ARBA" id="ARBA00022605"/>
    </source>
</evidence>
<evidence type="ECO:0000313" key="11">
    <source>
        <dbReference type="EMBL" id="WLV25079.1"/>
    </source>
</evidence>
<dbReference type="InterPro" id="IPR013785">
    <property type="entry name" value="Aldolase_TIM"/>
</dbReference>
<keyword evidence="12" id="KW-1185">Reference proteome</keyword>
<evidence type="ECO:0000259" key="10">
    <source>
        <dbReference type="Pfam" id="PF00697"/>
    </source>
</evidence>
<dbReference type="InterPro" id="IPR011060">
    <property type="entry name" value="RibuloseP-bd_barrel"/>
</dbReference>
<comment type="catalytic activity">
    <reaction evidence="1 9">
        <text>N-(5-phospho-beta-D-ribosyl)anthranilate = 1-(2-carboxyphenylamino)-1-deoxy-D-ribulose 5-phosphate</text>
        <dbReference type="Rhea" id="RHEA:21540"/>
        <dbReference type="ChEBI" id="CHEBI:18277"/>
        <dbReference type="ChEBI" id="CHEBI:58613"/>
        <dbReference type="EC" id="5.3.1.24"/>
    </reaction>
</comment>
<dbReference type="EC" id="5.3.1.24" evidence="3 9"/>
<organism evidence="11 12">
    <name type="scientific">Aciduricibacillus chroicocephali</name>
    <dbReference type="NCBI Taxonomy" id="3054939"/>
    <lineage>
        <taxon>Bacteria</taxon>
        <taxon>Bacillati</taxon>
        <taxon>Bacillota</taxon>
        <taxon>Bacilli</taxon>
        <taxon>Bacillales</taxon>
        <taxon>Bacillaceae</taxon>
        <taxon>Aciduricibacillus</taxon>
    </lineage>
</organism>
<sequence>MLVKICGIQTIEHAEAAVGAGADLLGFVFAPSKRQIEPARAKVIISTLPDSVQTVGVFVNESKSRMSTIAEEAGLDYIQLHGDEDTSIAESLPYKIIKAFPVTEETLPTIQDYPADYYILDSPIGGARGGNGTVFDWDLAKDLPIDRNKIILAGGLDHNNVQEAIKRLSPIGVDVSSGVETAGVKDSNKIRQFIKTAKTK</sequence>
<evidence type="ECO:0000256" key="1">
    <source>
        <dbReference type="ARBA" id="ARBA00001164"/>
    </source>
</evidence>
<dbReference type="SUPFAM" id="SSF51366">
    <property type="entry name" value="Ribulose-phoshate binding barrel"/>
    <property type="match status" value="1"/>
</dbReference>
<dbReference type="GO" id="GO:0016853">
    <property type="term" value="F:isomerase activity"/>
    <property type="evidence" value="ECO:0007669"/>
    <property type="project" value="UniProtKB-KW"/>
</dbReference>
<evidence type="ECO:0000256" key="4">
    <source>
        <dbReference type="ARBA" id="ARBA00022272"/>
    </source>
</evidence>
<dbReference type="HAMAP" id="MF_00135">
    <property type="entry name" value="PRAI"/>
    <property type="match status" value="1"/>
</dbReference>